<keyword evidence="9" id="KW-0809">Transit peptide</keyword>
<dbReference type="Proteomes" id="UP000238479">
    <property type="component" value="Chromosome 1"/>
</dbReference>
<dbReference type="PANTHER" id="PTHR18640:SF10">
    <property type="entry name" value="SODIUM_METABOLITE COTRANSPORTER BASS4, CHLOROPLASTIC-RELATED"/>
    <property type="match status" value="1"/>
</dbReference>
<name>A0A2P6SBU4_ROSCH</name>
<evidence type="ECO:0000256" key="11">
    <source>
        <dbReference type="ARBA" id="ARBA00023136"/>
    </source>
</evidence>
<reference evidence="16 17" key="1">
    <citation type="journal article" date="2018" name="Nat. Genet.">
        <title>The Rosa genome provides new insights in the design of modern roses.</title>
        <authorList>
            <person name="Bendahmane M."/>
        </authorList>
    </citation>
    <scope>NUCLEOTIDE SEQUENCE [LARGE SCALE GENOMIC DNA]</scope>
    <source>
        <strain evidence="17">cv. Old Blush</strain>
    </source>
</reference>
<evidence type="ECO:0000256" key="3">
    <source>
        <dbReference type="ARBA" id="ARBA00004141"/>
    </source>
</evidence>
<feature type="region of interest" description="Disordered" evidence="14">
    <location>
        <begin position="45"/>
        <end position="66"/>
    </location>
</feature>
<feature type="transmembrane region" description="Helical" evidence="15">
    <location>
        <begin position="306"/>
        <end position="330"/>
    </location>
</feature>
<accession>A0A2P6SBU4</accession>
<evidence type="ECO:0000256" key="4">
    <source>
        <dbReference type="ARBA" id="ARBA00006528"/>
    </source>
</evidence>
<dbReference type="AlphaFoldDB" id="A0A2P6SBU4"/>
<organism evidence="16 17">
    <name type="scientific">Rosa chinensis</name>
    <name type="common">China rose</name>
    <dbReference type="NCBI Taxonomy" id="74649"/>
    <lineage>
        <taxon>Eukaryota</taxon>
        <taxon>Viridiplantae</taxon>
        <taxon>Streptophyta</taxon>
        <taxon>Embryophyta</taxon>
        <taxon>Tracheophyta</taxon>
        <taxon>Spermatophyta</taxon>
        <taxon>Magnoliopsida</taxon>
        <taxon>eudicotyledons</taxon>
        <taxon>Gunneridae</taxon>
        <taxon>Pentapetalae</taxon>
        <taxon>rosids</taxon>
        <taxon>fabids</taxon>
        <taxon>Rosales</taxon>
        <taxon>Rosaceae</taxon>
        <taxon>Rosoideae</taxon>
        <taxon>Rosoideae incertae sedis</taxon>
        <taxon>Rosa</taxon>
    </lineage>
</organism>
<dbReference type="Pfam" id="PF13593">
    <property type="entry name" value="SBF_like"/>
    <property type="match status" value="1"/>
</dbReference>
<dbReference type="InterPro" id="IPR038770">
    <property type="entry name" value="Na+/solute_symporter_sf"/>
</dbReference>
<comment type="similarity">
    <text evidence="4">Belongs to the bile acid:sodium symporter (BASS) (TC 2.A.28) family.</text>
</comment>
<dbReference type="GO" id="GO:0009941">
    <property type="term" value="C:chloroplast envelope"/>
    <property type="evidence" value="ECO:0007669"/>
    <property type="project" value="UniProtKB-SubCell"/>
</dbReference>
<evidence type="ECO:0000256" key="9">
    <source>
        <dbReference type="ARBA" id="ARBA00022946"/>
    </source>
</evidence>
<dbReference type="Gramene" id="PRQ56146">
    <property type="protein sequence ID" value="PRQ56146"/>
    <property type="gene ID" value="RchiOBHm_Chr1g0332571"/>
</dbReference>
<proteinExistence type="inferred from homology"/>
<keyword evidence="10 15" id="KW-1133">Transmembrane helix</keyword>
<evidence type="ECO:0000256" key="13">
    <source>
        <dbReference type="ARBA" id="ARBA00076034"/>
    </source>
</evidence>
<dbReference type="InterPro" id="IPR016833">
    <property type="entry name" value="Put_Na-Bile_cotransptr"/>
</dbReference>
<keyword evidence="5" id="KW-0813">Transport</keyword>
<dbReference type="EMBL" id="PDCK01000039">
    <property type="protein sequence ID" value="PRQ56146.1"/>
    <property type="molecule type" value="Genomic_DNA"/>
</dbReference>
<evidence type="ECO:0000256" key="15">
    <source>
        <dbReference type="SAM" id="Phobius"/>
    </source>
</evidence>
<feature type="transmembrane region" description="Helical" evidence="15">
    <location>
        <begin position="177"/>
        <end position="198"/>
    </location>
</feature>
<dbReference type="GO" id="GO:0016020">
    <property type="term" value="C:membrane"/>
    <property type="evidence" value="ECO:0007669"/>
    <property type="project" value="UniProtKB-SubCell"/>
</dbReference>
<evidence type="ECO:0000256" key="10">
    <source>
        <dbReference type="ARBA" id="ARBA00022989"/>
    </source>
</evidence>
<evidence type="ECO:0000256" key="5">
    <source>
        <dbReference type="ARBA" id="ARBA00022448"/>
    </source>
</evidence>
<keyword evidence="17" id="KW-1185">Reference proteome</keyword>
<dbReference type="PANTHER" id="PTHR18640">
    <property type="entry name" value="SOLUTE CARRIER FAMILY 10 MEMBER 7"/>
    <property type="match status" value="1"/>
</dbReference>
<gene>
    <name evidence="16" type="ORF">RchiOBHm_Chr1g0332571</name>
</gene>
<evidence type="ECO:0000313" key="16">
    <source>
        <dbReference type="EMBL" id="PRQ56146.1"/>
    </source>
</evidence>
<keyword evidence="11 15" id="KW-0472">Membrane</keyword>
<feature type="transmembrane region" description="Helical" evidence="15">
    <location>
        <begin position="145"/>
        <end position="165"/>
    </location>
</feature>
<sequence>MAGIIQTLVLTPPPTKILSFSHRFSRSPSNRAAFRFNFRFSRSNSTPVRACHHSDQVDGNGNKADKHSGSLKGLDWAKPLSNFVANNFLPLALVGGVTLGFAYPSLGCLADSYSLSKFSTFGIFIISGLTLHTGEIIAAADAWPVGIFGLVSILLFTPYFSRVILQLQLQPQEFVRGLAIFCCMPTTLSSGVALTQLAGANSALALAMTVISNLLGILIVPFSVSKFIADGAGLSVPTKQLFISLFLTLLIPLILGKIFRESFEGVADFVDQNRKKLSKISAILLSLVPWMQVSRSRSLLLMVKPAVFLGAVGMGVLLHLILLAFNAVAVKSLSALSGGSQSVFSKKENANAVLLVASQKTLPVMVAVVDQLGGALGESGLLVLPCVAAHLNQIILDSILVNYWLGKDLPTNNAKVS</sequence>
<evidence type="ECO:0000313" key="17">
    <source>
        <dbReference type="Proteomes" id="UP000238479"/>
    </source>
</evidence>
<comment type="caution">
    <text evidence="16">The sequence shown here is derived from an EMBL/GenBank/DDBJ whole genome shotgun (WGS) entry which is preliminary data.</text>
</comment>
<comment type="subcellular location">
    <subcellularLocation>
        <location evidence="3">Membrane</location>
        <topology evidence="3">Multi-pass membrane protein</topology>
    </subcellularLocation>
    <subcellularLocation>
        <location evidence="2">Plastid</location>
        <location evidence="2">Chloroplast envelope</location>
    </subcellularLocation>
</comment>
<evidence type="ECO:0000256" key="6">
    <source>
        <dbReference type="ARBA" id="ARBA00022528"/>
    </source>
</evidence>
<evidence type="ECO:0000256" key="12">
    <source>
        <dbReference type="ARBA" id="ARBA00067138"/>
    </source>
</evidence>
<evidence type="ECO:0000256" key="7">
    <source>
        <dbReference type="ARBA" id="ARBA00022640"/>
    </source>
</evidence>
<feature type="transmembrane region" description="Helical" evidence="15">
    <location>
        <begin position="241"/>
        <end position="259"/>
    </location>
</feature>
<dbReference type="FunFam" id="1.20.1530.20:FF:000021">
    <property type="entry name" value="Probable sodium/metabolite cotransporter BASS4, chloroplastic"/>
    <property type="match status" value="1"/>
</dbReference>
<feature type="transmembrane region" description="Helical" evidence="15">
    <location>
        <begin position="88"/>
        <end position="106"/>
    </location>
</feature>
<dbReference type="Gene3D" id="1.20.1530.20">
    <property type="match status" value="1"/>
</dbReference>
<evidence type="ECO:0000256" key="8">
    <source>
        <dbReference type="ARBA" id="ARBA00022692"/>
    </source>
</evidence>
<keyword evidence="6" id="KW-0150">Chloroplast</keyword>
<protein>
    <recommendedName>
        <fullName evidence="12">Probable sodium/metabolite cotransporter BASS4, chloroplastic</fullName>
    </recommendedName>
    <alternativeName>
        <fullName evidence="13">Bile acid-sodium symporter family protein 4</fullName>
    </alternativeName>
</protein>
<evidence type="ECO:0000256" key="14">
    <source>
        <dbReference type="SAM" id="MobiDB-lite"/>
    </source>
</evidence>
<evidence type="ECO:0000256" key="1">
    <source>
        <dbReference type="ARBA" id="ARBA00003198"/>
    </source>
</evidence>
<feature type="transmembrane region" description="Helical" evidence="15">
    <location>
        <begin position="204"/>
        <end position="229"/>
    </location>
</feature>
<comment type="function">
    <text evidence="1">May function as sodium-coupled metabolite transporter across the chloroplast envelope.</text>
</comment>
<keyword evidence="8 15" id="KW-0812">Transmembrane</keyword>
<keyword evidence="7" id="KW-0934">Plastid</keyword>
<feature type="transmembrane region" description="Helical" evidence="15">
    <location>
        <begin position="118"/>
        <end position="139"/>
    </location>
</feature>
<evidence type="ECO:0000256" key="2">
    <source>
        <dbReference type="ARBA" id="ARBA00004119"/>
    </source>
</evidence>
<dbReference type="OMA" id="LPIMIYH"/>